<evidence type="ECO:0000256" key="1">
    <source>
        <dbReference type="SAM" id="MobiDB-lite"/>
    </source>
</evidence>
<comment type="caution">
    <text evidence="3">The sequence shown here is derived from an EMBL/GenBank/DDBJ whole genome shotgun (WGS) entry which is preliminary data.</text>
</comment>
<feature type="region of interest" description="Disordered" evidence="1">
    <location>
        <begin position="30"/>
        <end position="54"/>
    </location>
</feature>
<keyword evidence="4" id="KW-1185">Reference proteome</keyword>
<organism evidence="3 4">
    <name type="scientific">Cryomyces minteri</name>
    <dbReference type="NCBI Taxonomy" id="331657"/>
    <lineage>
        <taxon>Eukaryota</taxon>
        <taxon>Fungi</taxon>
        <taxon>Dikarya</taxon>
        <taxon>Ascomycota</taxon>
        <taxon>Pezizomycotina</taxon>
        <taxon>Dothideomycetes</taxon>
        <taxon>Dothideomycetes incertae sedis</taxon>
        <taxon>Cryomyces</taxon>
    </lineage>
</organism>
<dbReference type="Proteomes" id="UP000308768">
    <property type="component" value="Unassembled WGS sequence"/>
</dbReference>
<reference evidence="3 4" key="1">
    <citation type="submission" date="2017-03" db="EMBL/GenBank/DDBJ databases">
        <title>Genomes of endolithic fungi from Antarctica.</title>
        <authorList>
            <person name="Coleine C."/>
            <person name="Masonjones S."/>
            <person name="Stajich J.E."/>
        </authorList>
    </citation>
    <scope>NUCLEOTIDE SEQUENCE [LARGE SCALE GENOMIC DNA]</scope>
    <source>
        <strain evidence="3 4">CCFEE 5187</strain>
    </source>
</reference>
<accession>A0A4V5NE78</accession>
<sequence>MSKKINGWNGQNACGRGFGTKANLEEHIRTQHMGLPGIAKTKNKKDKRSGSTASAQVSRASALARLTGAGYAEESGRDIACVLPPCPYRFLREYDLEVHLQAKHAMADDQVTDVLIEYRALQGGEFWIGGDDERTGVLHEADTLLAYNLGQALAHDRRPEPSQDKLFSFHDKFPDGGLLSWDQHRPDMQHAQKQGRVCHQSTDFVLPGDMEGHEPSFVDPALEYLQPNVASFGASVTIPETGGMS</sequence>
<dbReference type="EMBL" id="NAJN01001049">
    <property type="protein sequence ID" value="TKA66189.1"/>
    <property type="molecule type" value="Genomic_DNA"/>
</dbReference>
<dbReference type="AlphaFoldDB" id="A0A4V5NE78"/>
<evidence type="ECO:0000259" key="2">
    <source>
        <dbReference type="PROSITE" id="PS00028"/>
    </source>
</evidence>
<evidence type="ECO:0000313" key="3">
    <source>
        <dbReference type="EMBL" id="TKA66189.1"/>
    </source>
</evidence>
<name>A0A4V5NE78_9PEZI</name>
<dbReference type="Gene3D" id="3.30.160.60">
    <property type="entry name" value="Classic Zinc Finger"/>
    <property type="match status" value="1"/>
</dbReference>
<dbReference type="PROSITE" id="PS00028">
    <property type="entry name" value="ZINC_FINGER_C2H2_1"/>
    <property type="match status" value="1"/>
</dbReference>
<dbReference type="STRING" id="331657.A0A4V5NE78"/>
<dbReference type="InterPro" id="IPR013087">
    <property type="entry name" value="Znf_C2H2_type"/>
</dbReference>
<protein>
    <recommendedName>
        <fullName evidence="2">C2H2-type domain-containing protein</fullName>
    </recommendedName>
</protein>
<feature type="domain" description="C2H2-type" evidence="2">
    <location>
        <begin position="81"/>
        <end position="104"/>
    </location>
</feature>
<gene>
    <name evidence="3" type="ORF">B0A49_06268</name>
</gene>
<dbReference type="OrthoDB" id="4748970at2759"/>
<proteinExistence type="predicted"/>
<evidence type="ECO:0000313" key="4">
    <source>
        <dbReference type="Proteomes" id="UP000308768"/>
    </source>
</evidence>